<dbReference type="PRINTS" id="PR00834">
    <property type="entry name" value="PROTEASES2C"/>
</dbReference>
<keyword evidence="7" id="KW-1185">Reference proteome</keyword>
<dbReference type="EMBL" id="LSZW01000041">
    <property type="protein sequence ID" value="KXK66471.1"/>
    <property type="molecule type" value="Genomic_DNA"/>
</dbReference>
<dbReference type="InterPro" id="IPR001940">
    <property type="entry name" value="Peptidase_S1C"/>
</dbReference>
<evidence type="ECO:0000256" key="1">
    <source>
        <dbReference type="ARBA" id="ARBA00022670"/>
    </source>
</evidence>
<dbReference type="PROSITE" id="PS50106">
    <property type="entry name" value="PDZ"/>
    <property type="match status" value="1"/>
</dbReference>
<evidence type="ECO:0000256" key="2">
    <source>
        <dbReference type="ARBA" id="ARBA00022801"/>
    </source>
</evidence>
<dbReference type="GO" id="GO:0004252">
    <property type="term" value="F:serine-type endopeptidase activity"/>
    <property type="evidence" value="ECO:0007669"/>
    <property type="project" value="InterPro"/>
</dbReference>
<evidence type="ECO:0000313" key="7">
    <source>
        <dbReference type="Proteomes" id="UP000070366"/>
    </source>
</evidence>
<evidence type="ECO:0000256" key="4">
    <source>
        <dbReference type="SAM" id="Phobius"/>
    </source>
</evidence>
<evidence type="ECO:0000256" key="3">
    <source>
        <dbReference type="SAM" id="MobiDB-lite"/>
    </source>
</evidence>
<name>A0A136Q718_9FIRM</name>
<feature type="transmembrane region" description="Helical" evidence="4">
    <location>
        <begin position="73"/>
        <end position="95"/>
    </location>
</feature>
<proteinExistence type="predicted"/>
<dbReference type="RefSeq" id="WP_082771028.1">
    <property type="nucleotide sequence ID" value="NZ_CABMOF010000019.1"/>
</dbReference>
<dbReference type="Pfam" id="PF13365">
    <property type="entry name" value="Trypsin_2"/>
    <property type="match status" value="1"/>
</dbReference>
<dbReference type="PANTHER" id="PTHR43343:SF3">
    <property type="entry name" value="PROTEASE DO-LIKE 8, CHLOROPLASTIC"/>
    <property type="match status" value="1"/>
</dbReference>
<dbReference type="AlphaFoldDB" id="A0A136Q718"/>
<dbReference type="KEGG" id="cmiu:B1H56_00095"/>
<dbReference type="PANTHER" id="PTHR43343">
    <property type="entry name" value="PEPTIDASE S12"/>
    <property type="match status" value="1"/>
</dbReference>
<keyword evidence="4" id="KW-0812">Transmembrane</keyword>
<dbReference type="InterPro" id="IPR036034">
    <property type="entry name" value="PDZ_sf"/>
</dbReference>
<evidence type="ECO:0000313" key="6">
    <source>
        <dbReference type="EMBL" id="KXK66471.1"/>
    </source>
</evidence>
<reference evidence="6 7" key="1">
    <citation type="submission" date="2016-02" db="EMBL/GenBank/DDBJ databases">
        <authorList>
            <person name="Wen L."/>
            <person name="He K."/>
            <person name="Yang H."/>
        </authorList>
    </citation>
    <scope>NUCLEOTIDE SEQUENCE [LARGE SCALE GENOMIC DNA]</scope>
    <source>
        <strain evidence="6 7">DSM 22607</strain>
    </source>
</reference>
<dbReference type="GO" id="GO:0006508">
    <property type="term" value="P:proteolysis"/>
    <property type="evidence" value="ECO:0007669"/>
    <property type="project" value="UniProtKB-KW"/>
</dbReference>
<accession>A0A136Q718</accession>
<gene>
    <name evidence="6" type="ORF">HMPREF3293_00656</name>
</gene>
<dbReference type="InterPro" id="IPR001478">
    <property type="entry name" value="PDZ"/>
</dbReference>
<organism evidence="6 7">
    <name type="scientific">Christensenella minuta</name>
    <dbReference type="NCBI Taxonomy" id="626937"/>
    <lineage>
        <taxon>Bacteria</taxon>
        <taxon>Bacillati</taxon>
        <taxon>Bacillota</taxon>
        <taxon>Clostridia</taxon>
        <taxon>Christensenellales</taxon>
        <taxon>Christensenellaceae</taxon>
        <taxon>Christensenella</taxon>
    </lineage>
</organism>
<dbReference type="STRING" id="626937.HMPREF3293_00656"/>
<dbReference type="SMART" id="SM00228">
    <property type="entry name" value="PDZ"/>
    <property type="match status" value="1"/>
</dbReference>
<dbReference type="SUPFAM" id="SSF50156">
    <property type="entry name" value="PDZ domain-like"/>
    <property type="match status" value="1"/>
</dbReference>
<dbReference type="Gene3D" id="2.30.42.10">
    <property type="match status" value="1"/>
</dbReference>
<keyword evidence="4" id="KW-1133">Transmembrane helix</keyword>
<dbReference type="Proteomes" id="UP000070366">
    <property type="component" value="Unassembled WGS sequence"/>
</dbReference>
<dbReference type="PATRIC" id="fig|626937.4.peg.647"/>
<keyword evidence="1" id="KW-0645">Protease</keyword>
<dbReference type="InterPro" id="IPR009003">
    <property type="entry name" value="Peptidase_S1_PA"/>
</dbReference>
<keyword evidence="2" id="KW-0378">Hydrolase</keyword>
<dbReference type="InterPro" id="IPR051201">
    <property type="entry name" value="Chloro_Bact_Ser_Proteases"/>
</dbReference>
<protein>
    <submittedName>
        <fullName evidence="6">Trypsin</fullName>
    </submittedName>
</protein>
<feature type="domain" description="PDZ" evidence="5">
    <location>
        <begin position="343"/>
        <end position="419"/>
    </location>
</feature>
<dbReference type="Gene3D" id="2.40.10.120">
    <property type="match status" value="1"/>
</dbReference>
<comment type="caution">
    <text evidence="6">The sequence shown here is derived from an EMBL/GenBank/DDBJ whole genome shotgun (WGS) entry which is preliminary data.</text>
</comment>
<evidence type="ECO:0000259" key="5">
    <source>
        <dbReference type="PROSITE" id="PS50106"/>
    </source>
</evidence>
<dbReference type="Pfam" id="PF13180">
    <property type="entry name" value="PDZ_2"/>
    <property type="match status" value="1"/>
</dbReference>
<dbReference type="OrthoDB" id="9758917at2"/>
<feature type="region of interest" description="Disordered" evidence="3">
    <location>
        <begin position="9"/>
        <end position="66"/>
    </location>
</feature>
<sequence length="436" mass="44889">MNDNRFFYREQGGFTGGQGDAFPHPVSREENGYLRQAQSNDPRRLDSESFYSGGQGGGRKPKKEKAPFLTKKAAAVVLTLCIGASAVFGFGAGMMTGRSNLPTGVTQNDTGVLQTSADAGSSSGSDLSVADIAAKTQDSVVEITTEVVQTNQFMQQVSGEAAGSGVIISEDGYIVTNNHVVEDGTSYTVRTKDGTSYDAALIGRDPQTDLAVLKIEAAGLTPVTFGDSDAIAVGDTTVAIGNPLGTLGGTVTDGIVSATNREINLGNGAMNLIQTNAAINPGNSGGGLFNGQGELIGIVVAKSGGTNVEGLGYAIPVNEAKDVVDELIESGYVTGRISIGVSVLDVSDVQTAMSYGLSGTGVYVAQVTEGSAAEKLGIQAGDRIVSLDGREIATSSDLEEVIDSHSVGDTVEITIERSGRTASTNITFEEYVPSNS</sequence>
<dbReference type="SUPFAM" id="SSF50494">
    <property type="entry name" value="Trypsin-like serine proteases"/>
    <property type="match status" value="1"/>
</dbReference>
<keyword evidence="4" id="KW-0472">Membrane</keyword>